<dbReference type="AlphaFoldDB" id="A0AA38GBG3"/>
<feature type="repeat" description="ANK" evidence="8">
    <location>
        <begin position="74"/>
        <end position="106"/>
    </location>
</feature>
<dbReference type="OMA" id="CMRRMRD"/>
<evidence type="ECO:0000256" key="9">
    <source>
        <dbReference type="SAM" id="MobiDB-lite"/>
    </source>
</evidence>
<proteinExistence type="predicted"/>
<dbReference type="InterPro" id="IPR021832">
    <property type="entry name" value="ANKRD13"/>
</dbReference>
<evidence type="ECO:0000256" key="1">
    <source>
        <dbReference type="ARBA" id="ARBA00004586"/>
    </source>
</evidence>
<feature type="compositionally biased region" description="Basic and acidic residues" evidence="9">
    <location>
        <begin position="692"/>
        <end position="703"/>
    </location>
</feature>
<dbReference type="Gene3D" id="1.25.40.20">
    <property type="entry name" value="Ankyrin repeat-containing domain"/>
    <property type="match status" value="1"/>
</dbReference>
<evidence type="ECO:0000256" key="7">
    <source>
        <dbReference type="ARBA" id="ARBA00037107"/>
    </source>
</evidence>
<keyword evidence="6" id="KW-0143">Chaperone</keyword>
<evidence type="ECO:0000256" key="3">
    <source>
        <dbReference type="ARBA" id="ARBA00022824"/>
    </source>
</evidence>
<keyword evidence="12" id="KW-1185">Reference proteome</keyword>
<evidence type="ECO:0000256" key="6">
    <source>
        <dbReference type="ARBA" id="ARBA00023186"/>
    </source>
</evidence>
<feature type="region of interest" description="Disordered" evidence="9">
    <location>
        <begin position="675"/>
        <end position="703"/>
    </location>
</feature>
<organism evidence="11 12">
    <name type="scientific">Taxus chinensis</name>
    <name type="common">Chinese yew</name>
    <name type="synonym">Taxus wallichiana var. chinensis</name>
    <dbReference type="NCBI Taxonomy" id="29808"/>
    <lineage>
        <taxon>Eukaryota</taxon>
        <taxon>Viridiplantae</taxon>
        <taxon>Streptophyta</taxon>
        <taxon>Embryophyta</taxon>
        <taxon>Tracheophyta</taxon>
        <taxon>Spermatophyta</taxon>
        <taxon>Pinopsida</taxon>
        <taxon>Pinidae</taxon>
        <taxon>Conifers II</taxon>
        <taxon>Cupressales</taxon>
        <taxon>Taxaceae</taxon>
        <taxon>Taxus</taxon>
    </lineage>
</organism>
<sequence length="703" mass="79268">MAQLSYDEEAVVKYGHSPAHYAVARREHAALKRIIAGLPKLAEAGAIKTEEESVEEERRAEAIAAVIDRRDVAMRETPLHLAVRLEDATSAELLMAAGANWSLQNEQGWSALQEAICGRRDHIAMIIMKHYQPMAWAKWCRRLPRLIGCMRRMRDFYMEIAFHFESSVIPFVGRIAPSDTYRIWKRDSNLRADTTLAGFDGFKIQRSQQSFLFLGEGSDAIPPGSLLMLAHKDKEIMNAFEDAGVPPSHAEVAHEAAAMTHSNVYRPGIDVTRAHLLPQSNWRRQEKTEMVGAWKAKVYDMHQVMLSFKSRRVPSDVCEGNGPVRDYEGLLTEEEKRQMENALKMEELDLDLDLDVEDDFLVADRPADLSRRHSSFDRGDFYLEKKEKFSFTSSSSRKNANIELRFSSSKEEKGWVWGRRSLSEEGEGEGPPPLKKGVPSRSSLSIDRKVSDLLGSKGVSKKTDPQQGRRSLDVKRSDFMGADDGRNWVAREPTGRRRGVSANHTSSSSSTSCNTHESVYKKGLRPVLWLTPQFPLRTDELLPLLDILADKVKAVRRLRELLTTKLPAGTFPVKVAIPVVPTIRVVITFTKFEELPPSEVFCTPPSSPAHLQELIMKDDHTTQESSNSWFQWIRGPPNRSTSPSPSADPENCPKEGEDPFAIPADYKWTTLDAKKRQVKDKKLKTKKGKRSHSADVAENGVER</sequence>
<evidence type="ECO:0000313" key="12">
    <source>
        <dbReference type="Proteomes" id="UP000824469"/>
    </source>
</evidence>
<keyword evidence="3" id="KW-0256">Endoplasmic reticulum</keyword>
<evidence type="ECO:0000256" key="5">
    <source>
        <dbReference type="ARBA" id="ARBA00023136"/>
    </source>
</evidence>
<feature type="domain" description="Ankyrin repeat" evidence="10">
    <location>
        <begin position="191"/>
        <end position="667"/>
    </location>
</feature>
<dbReference type="PANTHER" id="PTHR12447">
    <property type="entry name" value="ANKYRIN REPEAT DOMAIN-CONTAINING PROTEIN 13"/>
    <property type="match status" value="1"/>
</dbReference>
<dbReference type="PROSITE" id="PS50088">
    <property type="entry name" value="ANK_REPEAT"/>
    <property type="match status" value="1"/>
</dbReference>
<dbReference type="InterPro" id="IPR055285">
    <property type="entry name" value="ANKRD13_C"/>
</dbReference>
<comment type="caution">
    <text evidence="11">The sequence shown here is derived from an EMBL/GenBank/DDBJ whole genome shotgun (WGS) entry which is preliminary data.</text>
</comment>
<comment type="subcellular location">
    <subcellularLocation>
        <location evidence="1">Endoplasmic reticulum membrane</location>
    </subcellularLocation>
</comment>
<protein>
    <recommendedName>
        <fullName evidence="10">Ankyrin repeat domain-containing protein</fullName>
    </recommendedName>
</protein>
<dbReference type="InterPro" id="IPR036770">
    <property type="entry name" value="Ankyrin_rpt-contain_sf"/>
</dbReference>
<reference evidence="11 12" key="1">
    <citation type="journal article" date="2021" name="Nat. Plants">
        <title>The Taxus genome provides insights into paclitaxel biosynthesis.</title>
        <authorList>
            <person name="Xiong X."/>
            <person name="Gou J."/>
            <person name="Liao Q."/>
            <person name="Li Y."/>
            <person name="Zhou Q."/>
            <person name="Bi G."/>
            <person name="Li C."/>
            <person name="Du R."/>
            <person name="Wang X."/>
            <person name="Sun T."/>
            <person name="Guo L."/>
            <person name="Liang H."/>
            <person name="Lu P."/>
            <person name="Wu Y."/>
            <person name="Zhang Z."/>
            <person name="Ro D.K."/>
            <person name="Shang Y."/>
            <person name="Huang S."/>
            <person name="Yan J."/>
        </authorList>
    </citation>
    <scope>NUCLEOTIDE SEQUENCE [LARGE SCALE GENOMIC DNA]</scope>
    <source>
        <strain evidence="11">Ta-2019</strain>
    </source>
</reference>
<dbReference type="InterPro" id="IPR002110">
    <property type="entry name" value="Ankyrin_rpt"/>
</dbReference>
<dbReference type="SUPFAM" id="SSF48403">
    <property type="entry name" value="Ankyrin repeat"/>
    <property type="match status" value="1"/>
</dbReference>
<accession>A0AA38GBG3</accession>
<dbReference type="Pfam" id="PF11904">
    <property type="entry name" value="ANKRD13_C"/>
    <property type="match status" value="1"/>
</dbReference>
<feature type="region of interest" description="Disordered" evidence="9">
    <location>
        <begin position="626"/>
        <end position="663"/>
    </location>
</feature>
<dbReference type="GO" id="GO:0005789">
    <property type="term" value="C:endoplasmic reticulum membrane"/>
    <property type="evidence" value="ECO:0007669"/>
    <property type="project" value="UniProtKB-SubCell"/>
</dbReference>
<keyword evidence="2" id="KW-0677">Repeat</keyword>
<comment type="function">
    <text evidence="7">Acts as a molecular chaperone for G protein-coupled receptors, regulating their biogenesis and exit from the ER.</text>
</comment>
<evidence type="ECO:0000259" key="10">
    <source>
        <dbReference type="Pfam" id="PF11904"/>
    </source>
</evidence>
<feature type="compositionally biased region" description="Basic residues" evidence="9">
    <location>
        <begin position="676"/>
        <end position="691"/>
    </location>
</feature>
<dbReference type="Proteomes" id="UP000824469">
    <property type="component" value="Unassembled WGS sequence"/>
</dbReference>
<keyword evidence="5" id="KW-0472">Membrane</keyword>
<dbReference type="PROSITE" id="PS50297">
    <property type="entry name" value="ANK_REP_REGION"/>
    <property type="match status" value="1"/>
</dbReference>
<feature type="compositionally biased region" description="Basic and acidic residues" evidence="9">
    <location>
        <begin position="470"/>
        <end position="486"/>
    </location>
</feature>
<dbReference type="Pfam" id="PF00023">
    <property type="entry name" value="Ank"/>
    <property type="match status" value="1"/>
</dbReference>
<gene>
    <name evidence="11" type="ORF">KI387_020398</name>
</gene>
<dbReference type="SMART" id="SM00248">
    <property type="entry name" value="ANK"/>
    <property type="match status" value="3"/>
</dbReference>
<dbReference type="EMBL" id="JAHRHJ020000004">
    <property type="protein sequence ID" value="KAH9318629.1"/>
    <property type="molecule type" value="Genomic_DNA"/>
</dbReference>
<evidence type="ECO:0000256" key="8">
    <source>
        <dbReference type="PROSITE-ProRule" id="PRU00023"/>
    </source>
</evidence>
<dbReference type="PANTHER" id="PTHR12447:SF25">
    <property type="entry name" value="ANKYRIN REPEAT DOMAIN-CONTAINING PROTEIN 13C"/>
    <property type="match status" value="1"/>
</dbReference>
<evidence type="ECO:0000256" key="2">
    <source>
        <dbReference type="ARBA" id="ARBA00022737"/>
    </source>
</evidence>
<feature type="region of interest" description="Disordered" evidence="9">
    <location>
        <begin position="422"/>
        <end position="515"/>
    </location>
</feature>
<name>A0AA38GBG3_TAXCH</name>
<evidence type="ECO:0000313" key="11">
    <source>
        <dbReference type="EMBL" id="KAH9318629.1"/>
    </source>
</evidence>
<evidence type="ECO:0000256" key="4">
    <source>
        <dbReference type="ARBA" id="ARBA00023043"/>
    </source>
</evidence>
<keyword evidence="4 8" id="KW-0040">ANK repeat</keyword>